<dbReference type="GO" id="GO:0051301">
    <property type="term" value="P:cell division"/>
    <property type="evidence" value="ECO:0007669"/>
    <property type="project" value="UniProtKB-KW"/>
</dbReference>
<feature type="binding site" evidence="10">
    <location>
        <begin position="176"/>
        <end position="177"/>
    </location>
    <ligand>
        <name>substrate</name>
    </ligand>
</feature>
<dbReference type="InterPro" id="IPR017853">
    <property type="entry name" value="GH"/>
</dbReference>
<keyword evidence="5 10" id="KW-0133">Cell shape</keyword>
<dbReference type="Pfam" id="PF00933">
    <property type="entry name" value="Glyco_hydro_3"/>
    <property type="match status" value="1"/>
</dbReference>
<dbReference type="EC" id="3.2.1.52" evidence="10"/>
<keyword evidence="4 10" id="KW-0378">Hydrolase</keyword>
<evidence type="ECO:0000256" key="1">
    <source>
        <dbReference type="ARBA" id="ARBA00001231"/>
    </source>
</evidence>
<dbReference type="GO" id="GO:0009252">
    <property type="term" value="P:peptidoglycan biosynthetic process"/>
    <property type="evidence" value="ECO:0007669"/>
    <property type="project" value="UniProtKB-KW"/>
</dbReference>
<dbReference type="GO" id="GO:0009254">
    <property type="term" value="P:peptidoglycan turnover"/>
    <property type="evidence" value="ECO:0007669"/>
    <property type="project" value="UniProtKB-UniRule"/>
</dbReference>
<keyword evidence="9 10" id="KW-0961">Cell wall biogenesis/degradation</keyword>
<dbReference type="Proteomes" id="UP000285478">
    <property type="component" value="Chromosome"/>
</dbReference>
<evidence type="ECO:0000256" key="9">
    <source>
        <dbReference type="ARBA" id="ARBA00023316"/>
    </source>
</evidence>
<comment type="similarity">
    <text evidence="10">Belongs to the glycosyl hydrolase 3 family. NagZ subfamily.</text>
</comment>
<evidence type="ECO:0000259" key="11">
    <source>
        <dbReference type="Pfam" id="PF00933"/>
    </source>
</evidence>
<feature type="site" description="Important for catalytic activity" evidence="10">
    <location>
        <position position="187"/>
    </location>
</feature>
<feature type="binding site" evidence="10">
    <location>
        <position position="146"/>
    </location>
    <ligand>
        <name>substrate</name>
    </ligand>
</feature>
<keyword evidence="13" id="KW-1185">Reference proteome</keyword>
<feature type="binding site" evidence="10">
    <location>
        <position position="80"/>
    </location>
    <ligand>
        <name>substrate</name>
    </ligand>
</feature>
<dbReference type="EMBL" id="CP035033">
    <property type="protein sequence ID" value="QAB15452.1"/>
    <property type="molecule type" value="Genomic_DNA"/>
</dbReference>
<comment type="pathway">
    <text evidence="10">Cell wall biogenesis; peptidoglycan recycling.</text>
</comment>
<dbReference type="GO" id="GO:0005737">
    <property type="term" value="C:cytoplasm"/>
    <property type="evidence" value="ECO:0007669"/>
    <property type="project" value="UniProtKB-SubCell"/>
</dbReference>
<dbReference type="GO" id="GO:0005975">
    <property type="term" value="P:carbohydrate metabolic process"/>
    <property type="evidence" value="ECO:0007669"/>
    <property type="project" value="InterPro"/>
</dbReference>
<dbReference type="SUPFAM" id="SSF51445">
    <property type="entry name" value="(Trans)glycosidases"/>
    <property type="match status" value="1"/>
</dbReference>
<evidence type="ECO:0000313" key="12">
    <source>
        <dbReference type="EMBL" id="QAB15452.1"/>
    </source>
</evidence>
<name>A0A410H3F4_9GAMM</name>
<keyword evidence="8 10" id="KW-0131">Cell cycle</keyword>
<feature type="binding site" evidence="10">
    <location>
        <position position="72"/>
    </location>
    <ligand>
        <name>substrate</name>
    </ligand>
</feature>
<evidence type="ECO:0000256" key="3">
    <source>
        <dbReference type="ARBA" id="ARBA00022618"/>
    </source>
</evidence>
<comment type="subcellular location">
    <subcellularLocation>
        <location evidence="10">Cytoplasm</location>
    </subcellularLocation>
</comment>
<keyword evidence="6 10" id="KW-0573">Peptidoglycan synthesis</keyword>
<dbReference type="PANTHER" id="PTHR30480">
    <property type="entry name" value="BETA-HEXOSAMINIDASE-RELATED"/>
    <property type="match status" value="1"/>
</dbReference>
<dbReference type="InterPro" id="IPR022956">
    <property type="entry name" value="Beta_hexosaminidase_bac"/>
</dbReference>
<dbReference type="InterPro" id="IPR001764">
    <property type="entry name" value="Glyco_hydro_3_N"/>
</dbReference>
<keyword evidence="2 10" id="KW-0963">Cytoplasm</keyword>
<feature type="active site" description="Proton donor/acceptor" evidence="10">
    <location>
        <position position="189"/>
    </location>
</feature>
<dbReference type="NCBIfam" id="NF003740">
    <property type="entry name" value="PRK05337.1"/>
    <property type="match status" value="1"/>
</dbReference>
<evidence type="ECO:0000256" key="5">
    <source>
        <dbReference type="ARBA" id="ARBA00022960"/>
    </source>
</evidence>
<evidence type="ECO:0000256" key="2">
    <source>
        <dbReference type="ARBA" id="ARBA00022490"/>
    </source>
</evidence>
<dbReference type="PANTHER" id="PTHR30480:SF13">
    <property type="entry name" value="BETA-HEXOSAMINIDASE"/>
    <property type="match status" value="1"/>
</dbReference>
<dbReference type="RefSeq" id="WP_128384927.1">
    <property type="nucleotide sequence ID" value="NZ_CP035033.1"/>
</dbReference>
<dbReference type="GO" id="GO:0071555">
    <property type="term" value="P:cell wall organization"/>
    <property type="evidence" value="ECO:0007669"/>
    <property type="project" value="UniProtKB-KW"/>
</dbReference>
<dbReference type="HAMAP" id="MF_00364">
    <property type="entry name" value="NagZ"/>
    <property type="match status" value="1"/>
</dbReference>
<dbReference type="GO" id="GO:0008360">
    <property type="term" value="P:regulation of cell shape"/>
    <property type="evidence" value="ECO:0007669"/>
    <property type="project" value="UniProtKB-KW"/>
</dbReference>
<dbReference type="GO" id="GO:0004563">
    <property type="term" value="F:beta-N-acetylhexosaminidase activity"/>
    <property type="evidence" value="ECO:0007669"/>
    <property type="project" value="UniProtKB-UniRule"/>
</dbReference>
<comment type="function">
    <text evidence="10">Plays a role in peptidoglycan recycling by cleaving the terminal beta-1,4-linked N-acetylglucosamine (GlcNAc) from peptide-linked peptidoglycan fragments, giving rise to free GlcNAc, anhydro-N-acetylmuramic acid and anhydro-N-acetylmuramic acid-linked peptides.</text>
</comment>
<keyword evidence="7 10" id="KW-0326">Glycosidase</keyword>
<comment type="catalytic activity">
    <reaction evidence="1 10">
        <text>Hydrolysis of terminal non-reducing N-acetyl-D-hexosamine residues in N-acetyl-beta-D-hexosaminides.</text>
        <dbReference type="EC" id="3.2.1.52"/>
    </reaction>
</comment>
<proteinExistence type="inferred from homology"/>
<reference evidence="12 13" key="1">
    <citation type="journal article" date="2018" name="Environ. Microbiol.">
        <title>Genomes of ubiquitous marine and hypersaline Hydrogenovibrio, Thiomicrorhabdus and Thiomicrospira spp. encode a diversity of mechanisms to sustain chemolithoautotrophy in heterogeneous environments.</title>
        <authorList>
            <person name="Scott K.M."/>
            <person name="Williams J."/>
            <person name="Porter C.M.B."/>
            <person name="Russel S."/>
            <person name="Harmer T.L."/>
            <person name="Paul J.H."/>
            <person name="Antonen K.M."/>
            <person name="Bridges M.K."/>
            <person name="Camper G.J."/>
            <person name="Campla C.K."/>
            <person name="Casella L.G."/>
            <person name="Chase E."/>
            <person name="Conrad J.W."/>
            <person name="Cruz M.C."/>
            <person name="Dunlap D.S."/>
            <person name="Duran L."/>
            <person name="Fahsbender E.M."/>
            <person name="Goldsmith D.B."/>
            <person name="Keeley R.F."/>
            <person name="Kondoff M.R."/>
            <person name="Kussy B.I."/>
            <person name="Lane M.K."/>
            <person name="Lawler S."/>
            <person name="Leigh B.A."/>
            <person name="Lewis C."/>
            <person name="Lostal L.M."/>
            <person name="Marking D."/>
            <person name="Mancera P.A."/>
            <person name="McClenthan E.C."/>
            <person name="McIntyre E.A."/>
            <person name="Mine J.A."/>
            <person name="Modi S."/>
            <person name="Moore B.D."/>
            <person name="Morgan W.A."/>
            <person name="Nelson K.M."/>
            <person name="Nguyen K.N."/>
            <person name="Ogburn N."/>
            <person name="Parrino D.G."/>
            <person name="Pedapudi A.D."/>
            <person name="Pelham R.P."/>
            <person name="Preece A.M."/>
            <person name="Rampersad E.A."/>
            <person name="Richardson J.C."/>
            <person name="Rodgers C.M."/>
            <person name="Schaffer B.L."/>
            <person name="Sheridan N.E."/>
            <person name="Solone M.R."/>
            <person name="Staley Z.R."/>
            <person name="Tabuchi M."/>
            <person name="Waide R.J."/>
            <person name="Wanjugi P.W."/>
            <person name="Young S."/>
            <person name="Clum A."/>
            <person name="Daum C."/>
            <person name="Huntemann M."/>
            <person name="Ivanova N."/>
            <person name="Kyrpides N."/>
            <person name="Mikhailova N."/>
            <person name="Palaniappan K."/>
            <person name="Pillay M."/>
            <person name="Reddy T.B.K."/>
            <person name="Shapiro N."/>
            <person name="Stamatis D."/>
            <person name="Varghese N."/>
            <person name="Woyke T."/>
            <person name="Boden R."/>
            <person name="Freyermuth S.K."/>
            <person name="Kerfeld C.A."/>
        </authorList>
    </citation>
    <scope>NUCLEOTIDE SEQUENCE [LARGE SCALE GENOMIC DNA]</scope>
    <source>
        <strain evidence="12 13">JR-2</strain>
    </source>
</reference>
<evidence type="ECO:0000256" key="6">
    <source>
        <dbReference type="ARBA" id="ARBA00022984"/>
    </source>
</evidence>
<dbReference type="KEGG" id="htr:EPV75_07140"/>
<evidence type="ECO:0000256" key="4">
    <source>
        <dbReference type="ARBA" id="ARBA00022801"/>
    </source>
</evidence>
<accession>A0A410H3F4</accession>
<keyword evidence="3 10" id="KW-0132">Cell division</keyword>
<protein>
    <recommendedName>
        <fullName evidence="10">Beta-hexosaminidase</fullName>
        <ecNumber evidence="10">3.2.1.52</ecNumber>
    </recommendedName>
    <alternativeName>
        <fullName evidence="10">Beta-N-acetylhexosaminidase</fullName>
    </alternativeName>
    <alternativeName>
        <fullName evidence="10">N-acetyl-beta-glucosaminidase</fullName>
    </alternativeName>
</protein>
<organism evidence="12 13">
    <name type="scientific">Hydrogenovibrio thermophilus</name>
    <dbReference type="NCBI Taxonomy" id="265883"/>
    <lineage>
        <taxon>Bacteria</taxon>
        <taxon>Pseudomonadati</taxon>
        <taxon>Pseudomonadota</taxon>
        <taxon>Gammaproteobacteria</taxon>
        <taxon>Thiotrichales</taxon>
        <taxon>Piscirickettsiaceae</taxon>
        <taxon>Hydrogenovibrio</taxon>
    </lineage>
</organism>
<feature type="domain" description="Glycoside hydrolase family 3 N-terminal" evidence="11">
    <location>
        <begin position="22"/>
        <end position="314"/>
    </location>
</feature>
<evidence type="ECO:0000313" key="13">
    <source>
        <dbReference type="Proteomes" id="UP000285478"/>
    </source>
</evidence>
<feature type="active site" description="Nucleophile" evidence="10">
    <location>
        <position position="260"/>
    </location>
</feature>
<evidence type="ECO:0000256" key="7">
    <source>
        <dbReference type="ARBA" id="ARBA00023295"/>
    </source>
</evidence>
<dbReference type="InterPro" id="IPR036962">
    <property type="entry name" value="Glyco_hydro_3_N_sf"/>
</dbReference>
<gene>
    <name evidence="10" type="primary">nagZ</name>
    <name evidence="12" type="ORF">EPV75_07140</name>
</gene>
<evidence type="ECO:0000256" key="8">
    <source>
        <dbReference type="ARBA" id="ARBA00023306"/>
    </source>
</evidence>
<dbReference type="AlphaFoldDB" id="A0A410H3F4"/>
<dbReference type="Gene3D" id="3.20.20.300">
    <property type="entry name" value="Glycoside hydrolase, family 3, N-terminal domain"/>
    <property type="match status" value="1"/>
</dbReference>
<dbReference type="UniPathway" id="UPA00544"/>
<sequence>MEKLFGESMPLGCVMVDLEGTQMQPHERERLMDPLVGGVILFSRNFESVEQLMALTREIHQLRHPKLLIGVDHEGGRVQRFRDGFTRLPPMGLIGDLYHQHPKQAQELAESVGWLMAAELLAVGIDFSFAPVVDLDYGDSRVIGDRAFDADPLVVGKLAQHLVSGMKKAGMASVAKHFPGHGYIQADTHLEVAVDERDFNTILQTDIQPFLKLIEYGVDAVMPAHVRYPKVDDLPAGFSKTWLQDVLRRQCHFEGAIISDDMSMHAATEFGDAPTRVRAALEAGCDLVLVCNDPVSADQVLTEVAWDTGPVSHARLIRLHGKGKLQQHQLLTNPLWQSASARIEHFMNEENQQAFTV</sequence>
<evidence type="ECO:0000256" key="10">
    <source>
        <dbReference type="HAMAP-Rule" id="MF_00364"/>
    </source>
</evidence>
<dbReference type="InterPro" id="IPR050226">
    <property type="entry name" value="NagZ_Beta-hexosaminidase"/>
</dbReference>